<evidence type="ECO:0000313" key="2">
    <source>
        <dbReference type="EMBL" id="CAI0653719.1"/>
    </source>
</evidence>
<dbReference type="InterPro" id="IPR051540">
    <property type="entry name" value="S-2-haloacid_dehalogenase"/>
</dbReference>
<evidence type="ECO:0000256" key="1">
    <source>
        <dbReference type="ARBA" id="ARBA00022801"/>
    </source>
</evidence>
<dbReference type="GO" id="GO:0016787">
    <property type="term" value="F:hydrolase activity"/>
    <property type="evidence" value="ECO:0007669"/>
    <property type="project" value="UniProtKB-KW"/>
</dbReference>
<dbReference type="SUPFAM" id="SSF56784">
    <property type="entry name" value="HAD-like"/>
    <property type="match status" value="1"/>
</dbReference>
<dbReference type="PANTHER" id="PTHR43316">
    <property type="entry name" value="HYDROLASE, HALOACID DELAHOGENASE-RELATED"/>
    <property type="match status" value="1"/>
</dbReference>
<keyword evidence="3" id="KW-1185">Reference proteome</keyword>
<name>A0A9W4S6K3_9PEZI</name>
<dbReference type="AlphaFoldDB" id="A0A9W4S6K3"/>
<dbReference type="InterPro" id="IPR036412">
    <property type="entry name" value="HAD-like_sf"/>
</dbReference>
<accession>A0A9W4S6K3</accession>
<protein>
    <recommendedName>
        <fullName evidence="4">Haloacid dehalogenase</fullName>
    </recommendedName>
</protein>
<dbReference type="Gene3D" id="3.40.50.1000">
    <property type="entry name" value="HAD superfamily/HAD-like"/>
    <property type="match status" value="1"/>
</dbReference>
<dbReference type="Pfam" id="PF00702">
    <property type="entry name" value="Hydrolase"/>
    <property type="match status" value="1"/>
</dbReference>
<reference evidence="2" key="1">
    <citation type="submission" date="2022-08" db="EMBL/GenBank/DDBJ databases">
        <authorList>
            <person name="Giroux E."/>
            <person name="Giroux E."/>
        </authorList>
    </citation>
    <scope>NUCLEOTIDE SEQUENCE</scope>
    <source>
        <strain evidence="2">H1091258</strain>
    </source>
</reference>
<dbReference type="InterPro" id="IPR023214">
    <property type="entry name" value="HAD_sf"/>
</dbReference>
<keyword evidence="1" id="KW-0378">Hydrolase</keyword>
<dbReference type="PANTHER" id="PTHR43316:SF9">
    <property type="entry name" value="ACID DEHALOGENASE, PUTATIVE (AFU_ORTHOLOGUE AFUA_6G14460)-RELATED"/>
    <property type="match status" value="1"/>
</dbReference>
<dbReference type="Proteomes" id="UP001152533">
    <property type="component" value="Unassembled WGS sequence"/>
</dbReference>
<dbReference type="EMBL" id="CAMGZC010001791">
    <property type="protein sequence ID" value="CAI0653719.1"/>
    <property type="molecule type" value="Genomic_DNA"/>
</dbReference>
<proteinExistence type="predicted"/>
<evidence type="ECO:0008006" key="4">
    <source>
        <dbReference type="Google" id="ProtNLM"/>
    </source>
</evidence>
<comment type="caution">
    <text evidence="2">The sequence shown here is derived from an EMBL/GenBank/DDBJ whole genome shotgun (WGS) entry which is preliminary data.</text>
</comment>
<sequence length="291" mass="32335">MSGLNPDLVKNSANVAIDFTETEFEAIASPLVIHALEESPPSLPLSFDCYGTLIQWEQGLHSALTPISSRLPSNTPEAENPVLLLQRFDTLSAKLQVAEPELRYNINLSRSFVTLASELKVSVSDEEVEKFGTLPGTWPPFPDTNAGLEILKKHYKLIILSNIDADNIAGSVKQFSPVEFDGVYIAQEIGSYKPSHRNFEYLFKHAKEELGVDREKGDLLHVARSLTADHVPSKELGLRSVWISRGGETKEGEGVGGDYERLKGDVGFEWRFDTIGDFAKEVDRQFREKSG</sequence>
<organism evidence="2 3">
    <name type="scientific">Colletotrichum noveboracense</name>
    <dbReference type="NCBI Taxonomy" id="2664923"/>
    <lineage>
        <taxon>Eukaryota</taxon>
        <taxon>Fungi</taxon>
        <taxon>Dikarya</taxon>
        <taxon>Ascomycota</taxon>
        <taxon>Pezizomycotina</taxon>
        <taxon>Sordariomycetes</taxon>
        <taxon>Hypocreomycetidae</taxon>
        <taxon>Glomerellales</taxon>
        <taxon>Glomerellaceae</taxon>
        <taxon>Colletotrichum</taxon>
        <taxon>Colletotrichum gloeosporioides species complex</taxon>
    </lineage>
</organism>
<dbReference type="Gene3D" id="1.10.150.750">
    <property type="match status" value="1"/>
</dbReference>
<evidence type="ECO:0000313" key="3">
    <source>
        <dbReference type="Proteomes" id="UP001152533"/>
    </source>
</evidence>
<gene>
    <name evidence="2" type="ORF">CGXH109_LOCUS130624</name>
</gene>